<organism evidence="1 2">
    <name type="scientific">Hymenobacter jejuensis</name>
    <dbReference type="NCBI Taxonomy" id="2502781"/>
    <lineage>
        <taxon>Bacteria</taxon>
        <taxon>Pseudomonadati</taxon>
        <taxon>Bacteroidota</taxon>
        <taxon>Cytophagia</taxon>
        <taxon>Cytophagales</taxon>
        <taxon>Hymenobacteraceae</taxon>
        <taxon>Hymenobacter</taxon>
    </lineage>
</organism>
<protein>
    <submittedName>
        <fullName evidence="1">DUF2256 domain-containing protein</fullName>
    </submittedName>
</protein>
<dbReference type="AlphaFoldDB" id="A0A5B8A6Q3"/>
<dbReference type="Pfam" id="PF10013">
    <property type="entry name" value="DUF2256"/>
    <property type="match status" value="1"/>
</dbReference>
<keyword evidence="2" id="KW-1185">Reference proteome</keyword>
<dbReference type="PANTHER" id="PTHR37463">
    <property type="entry name" value="GSL3115 PROTEIN"/>
    <property type="match status" value="1"/>
</dbReference>
<dbReference type="EMBL" id="CP040896">
    <property type="protein sequence ID" value="QDA62396.1"/>
    <property type="molecule type" value="Genomic_DNA"/>
</dbReference>
<dbReference type="Proteomes" id="UP000305398">
    <property type="component" value="Chromosome"/>
</dbReference>
<dbReference type="OrthoDB" id="27194at2"/>
<dbReference type="KEGG" id="hyj:FHG12_20875"/>
<dbReference type="InterPro" id="IPR017136">
    <property type="entry name" value="UCP037205"/>
</dbReference>
<evidence type="ECO:0000313" key="2">
    <source>
        <dbReference type="Proteomes" id="UP000305398"/>
    </source>
</evidence>
<reference evidence="1 2" key="1">
    <citation type="submission" date="2019-06" db="EMBL/GenBank/DDBJ databases">
        <authorList>
            <person name="Srinivasan S."/>
        </authorList>
    </citation>
    <scope>NUCLEOTIDE SEQUENCE [LARGE SCALE GENOMIC DNA]</scope>
    <source>
        <strain evidence="1 2">17J68-5</strain>
    </source>
</reference>
<dbReference type="PANTHER" id="PTHR37463:SF1">
    <property type="entry name" value="DUF2256 DOMAIN-CONTAINING PROTEIN"/>
    <property type="match status" value="1"/>
</dbReference>
<dbReference type="PIRSF" id="PIRSF037205">
    <property type="entry name" value="UCP037205"/>
    <property type="match status" value="1"/>
</dbReference>
<gene>
    <name evidence="1" type="ORF">FHG12_20875</name>
</gene>
<sequence length="55" mass="6493">MSSSFDPSKRYTKSTLPTKICATCGRPFAYRKKWRACWDEVKYCGEKCQRNRPKP</sequence>
<dbReference type="RefSeq" id="WP_139517627.1">
    <property type="nucleotide sequence ID" value="NZ_CP040896.1"/>
</dbReference>
<accession>A0A5B8A6Q3</accession>
<proteinExistence type="predicted"/>
<evidence type="ECO:0000313" key="1">
    <source>
        <dbReference type="EMBL" id="QDA62396.1"/>
    </source>
</evidence>
<name>A0A5B8A6Q3_9BACT</name>